<dbReference type="OrthoDB" id="4964299at2"/>
<keyword evidence="4" id="KW-0808">Transferase</keyword>
<accession>A0A1I0V6F6</accession>
<dbReference type="SUPFAM" id="SSF53448">
    <property type="entry name" value="Nucleotide-diphospho-sugar transferases"/>
    <property type="match status" value="1"/>
</dbReference>
<evidence type="ECO:0000256" key="3">
    <source>
        <dbReference type="ARBA" id="ARBA00022989"/>
    </source>
</evidence>
<comment type="subcellular location">
    <subcellularLocation>
        <location evidence="1">Membrane</location>
        <topology evidence="1">Single-pass membrane protein</topology>
    </subcellularLocation>
</comment>
<dbReference type="GO" id="GO:0016757">
    <property type="term" value="F:glycosyltransferase activity"/>
    <property type="evidence" value="ECO:0007669"/>
    <property type="project" value="TreeGrafter"/>
</dbReference>
<dbReference type="STRING" id="871651.SAMN05421688_0336"/>
<evidence type="ECO:0000256" key="2">
    <source>
        <dbReference type="ARBA" id="ARBA00022692"/>
    </source>
</evidence>
<protein>
    <submittedName>
        <fullName evidence="4">Glycosyl transferase family 2</fullName>
    </submittedName>
</protein>
<keyword evidence="3" id="KW-1133">Transmembrane helix</keyword>
<dbReference type="GO" id="GO:0005737">
    <property type="term" value="C:cytoplasm"/>
    <property type="evidence" value="ECO:0007669"/>
    <property type="project" value="TreeGrafter"/>
</dbReference>
<evidence type="ECO:0000256" key="1">
    <source>
        <dbReference type="ARBA" id="ARBA00004167"/>
    </source>
</evidence>
<evidence type="ECO:0000313" key="5">
    <source>
        <dbReference type="Proteomes" id="UP000198796"/>
    </source>
</evidence>
<dbReference type="RefSeq" id="WP_092059975.1">
    <property type="nucleotide sequence ID" value="NZ_FOJU01000001.1"/>
</dbReference>
<proteinExistence type="predicted"/>
<keyword evidence="5" id="KW-1185">Reference proteome</keyword>
<keyword evidence="3" id="KW-0472">Membrane</keyword>
<name>A0A1I0V6F6_9RHOB</name>
<dbReference type="EMBL" id="FOJU01000001">
    <property type="protein sequence ID" value="SFA71822.1"/>
    <property type="molecule type" value="Genomic_DNA"/>
</dbReference>
<dbReference type="PANTHER" id="PTHR21461">
    <property type="entry name" value="GLYCOSYLTRANSFERASE FAMILY 92 PROTEIN"/>
    <property type="match status" value="1"/>
</dbReference>
<dbReference type="GO" id="GO:0016020">
    <property type="term" value="C:membrane"/>
    <property type="evidence" value="ECO:0007669"/>
    <property type="project" value="UniProtKB-SubCell"/>
</dbReference>
<dbReference type="Proteomes" id="UP000198796">
    <property type="component" value="Unassembled WGS sequence"/>
</dbReference>
<keyword evidence="2" id="KW-0812">Transmembrane</keyword>
<sequence length="345" mass="39556">MADKLKISAVTCVKNEGPFLLEWIAFHRLIGVTDFLFYSNDCDDGTEQLLDALQELGIVRHKPNPAEGRNYQMEALKDAARDQQTRASDWIWIADVDEFPSITVGARNFPSLIEACGNPSAISLTFRFFANSGVDHFRDEPVTAQFCMTHAEDIWADQTSQEVKTLVRADFPLKYFGAHRPFGREGHILGLRWTDGSGNQVPDSFSYARTRNRIRKFPAKGVRQFASLNHYALRSKESYIVKCERGDVNREDREFSESYWQDRNDSQVKDLEIRERDVVLRDEINFLKGLGNIAELHSYCTRKHAEKVSNLLSLEEYRGLYDNLGKLPSISIPELNFLKTIGLHR</sequence>
<gene>
    <name evidence="4" type="ORF">SAMN05421688_0336</name>
</gene>
<evidence type="ECO:0000313" key="4">
    <source>
        <dbReference type="EMBL" id="SFA71822.1"/>
    </source>
</evidence>
<dbReference type="AlphaFoldDB" id="A0A1I0V6F6"/>
<reference evidence="4 5" key="1">
    <citation type="submission" date="2016-10" db="EMBL/GenBank/DDBJ databases">
        <authorList>
            <person name="de Groot N.N."/>
        </authorList>
    </citation>
    <scope>NUCLEOTIDE SEQUENCE [LARGE SCALE GENOMIC DNA]</scope>
    <source>
        <strain evidence="4 5">DSM 29316</strain>
    </source>
</reference>
<organism evidence="4 5">
    <name type="scientific">Poseidonocella pacifica</name>
    <dbReference type="NCBI Taxonomy" id="871651"/>
    <lineage>
        <taxon>Bacteria</taxon>
        <taxon>Pseudomonadati</taxon>
        <taxon>Pseudomonadota</taxon>
        <taxon>Alphaproteobacteria</taxon>
        <taxon>Rhodobacterales</taxon>
        <taxon>Roseobacteraceae</taxon>
        <taxon>Poseidonocella</taxon>
    </lineage>
</organism>
<dbReference type="InterPro" id="IPR029044">
    <property type="entry name" value="Nucleotide-diphossugar_trans"/>
</dbReference>
<dbReference type="PANTHER" id="PTHR21461:SF69">
    <property type="entry name" value="GLYCOSYLTRANSFERASE FAMILY 92 PROTEIN"/>
    <property type="match status" value="1"/>
</dbReference>
<dbReference type="Pfam" id="PF13704">
    <property type="entry name" value="Glyco_tranf_2_4"/>
    <property type="match status" value="1"/>
</dbReference>